<dbReference type="EMBL" id="JACHNU010000006">
    <property type="protein sequence ID" value="MBB4664199.1"/>
    <property type="molecule type" value="Genomic_DNA"/>
</dbReference>
<evidence type="ECO:0000313" key="4">
    <source>
        <dbReference type="Proteomes" id="UP000585272"/>
    </source>
</evidence>
<name>A0A840IHE8_9ACTN</name>
<keyword evidence="4" id="KW-1185">Reference proteome</keyword>
<protein>
    <submittedName>
        <fullName evidence="3">Uncharacterized protein</fullName>
    </submittedName>
</protein>
<organism evidence="3 4">
    <name type="scientific">Conexibacter arvalis</name>
    <dbReference type="NCBI Taxonomy" id="912552"/>
    <lineage>
        <taxon>Bacteria</taxon>
        <taxon>Bacillati</taxon>
        <taxon>Actinomycetota</taxon>
        <taxon>Thermoleophilia</taxon>
        <taxon>Solirubrobacterales</taxon>
        <taxon>Conexibacteraceae</taxon>
        <taxon>Conexibacter</taxon>
    </lineage>
</organism>
<dbReference type="AlphaFoldDB" id="A0A840IHE8"/>
<dbReference type="RefSeq" id="WP_183344016.1">
    <property type="nucleotide sequence ID" value="NZ_JACHNU010000006.1"/>
</dbReference>
<feature type="region of interest" description="Disordered" evidence="1">
    <location>
        <begin position="157"/>
        <end position="211"/>
    </location>
</feature>
<comment type="caution">
    <text evidence="3">The sequence shown here is derived from an EMBL/GenBank/DDBJ whole genome shotgun (WGS) entry which is preliminary data.</text>
</comment>
<evidence type="ECO:0000256" key="1">
    <source>
        <dbReference type="SAM" id="MobiDB-lite"/>
    </source>
</evidence>
<dbReference type="Proteomes" id="UP000585272">
    <property type="component" value="Unassembled WGS sequence"/>
</dbReference>
<keyword evidence="2" id="KW-0812">Transmembrane</keyword>
<keyword evidence="2" id="KW-0472">Membrane</keyword>
<gene>
    <name evidence="3" type="ORF">BDZ31_003802</name>
</gene>
<sequence>MRVPRTRGAVSGMVIALLGLWGALIPFIGPSFDYAIGSTDAWDWSAGRFWLSVLPGIVAIVGGLLLMTSARRPTASLGAMMGVAAGAWFIVGPTVSRWWNDGVSQAGAPHGSTTTQILAELGWFLALGALILYFAAAALGRLSVRSVRDVELAEEATAAETTTAGAPATGASATGAPAAGATAPAGTTAGPPAARARGRGPRRGFRRRSSA</sequence>
<feature type="transmembrane region" description="Helical" evidence="2">
    <location>
        <begin position="121"/>
        <end position="139"/>
    </location>
</feature>
<evidence type="ECO:0000256" key="2">
    <source>
        <dbReference type="SAM" id="Phobius"/>
    </source>
</evidence>
<feature type="compositionally biased region" description="Basic residues" evidence="1">
    <location>
        <begin position="196"/>
        <end position="211"/>
    </location>
</feature>
<feature type="compositionally biased region" description="Low complexity" evidence="1">
    <location>
        <begin position="157"/>
        <end position="195"/>
    </location>
</feature>
<reference evidence="3 4" key="1">
    <citation type="submission" date="2020-08" db="EMBL/GenBank/DDBJ databases">
        <title>Genomic Encyclopedia of Archaeal and Bacterial Type Strains, Phase II (KMG-II): from individual species to whole genera.</title>
        <authorList>
            <person name="Goeker M."/>
        </authorList>
    </citation>
    <scope>NUCLEOTIDE SEQUENCE [LARGE SCALE GENOMIC DNA]</scope>
    <source>
        <strain evidence="3 4">DSM 23288</strain>
    </source>
</reference>
<feature type="transmembrane region" description="Helical" evidence="2">
    <location>
        <begin position="74"/>
        <end position="91"/>
    </location>
</feature>
<keyword evidence="2" id="KW-1133">Transmembrane helix</keyword>
<feature type="transmembrane region" description="Helical" evidence="2">
    <location>
        <begin position="49"/>
        <end position="67"/>
    </location>
</feature>
<accession>A0A840IHE8</accession>
<evidence type="ECO:0000313" key="3">
    <source>
        <dbReference type="EMBL" id="MBB4664199.1"/>
    </source>
</evidence>
<feature type="transmembrane region" description="Helical" evidence="2">
    <location>
        <begin position="12"/>
        <end position="29"/>
    </location>
</feature>
<proteinExistence type="predicted"/>